<feature type="transmembrane region" description="Helical" evidence="7">
    <location>
        <begin position="251"/>
        <end position="269"/>
    </location>
</feature>
<dbReference type="Proteomes" id="UP000265742">
    <property type="component" value="Unassembled WGS sequence"/>
</dbReference>
<evidence type="ECO:0000256" key="3">
    <source>
        <dbReference type="ARBA" id="ARBA00022679"/>
    </source>
</evidence>
<name>A0A3A1TZ60_9MICO</name>
<dbReference type="GO" id="GO:0042158">
    <property type="term" value="P:lipoprotein biosynthetic process"/>
    <property type="evidence" value="ECO:0007669"/>
    <property type="project" value="UniProtKB-UniRule"/>
</dbReference>
<feature type="transmembrane region" description="Helical" evidence="7">
    <location>
        <begin position="12"/>
        <end position="40"/>
    </location>
</feature>
<dbReference type="GO" id="GO:0005886">
    <property type="term" value="C:plasma membrane"/>
    <property type="evidence" value="ECO:0007669"/>
    <property type="project" value="UniProtKB-SubCell"/>
</dbReference>
<feature type="transmembrane region" description="Helical" evidence="7">
    <location>
        <begin position="52"/>
        <end position="73"/>
    </location>
</feature>
<accession>A0A3A1TZ60</accession>
<dbReference type="AlphaFoldDB" id="A0A3A1TZ60"/>
<comment type="pathway">
    <text evidence="7">Protein modification; lipoprotein biosynthesis (diacylglyceryl transfer).</text>
</comment>
<feature type="transmembrane region" description="Helical" evidence="7">
    <location>
        <begin position="191"/>
        <end position="208"/>
    </location>
</feature>
<comment type="caution">
    <text evidence="9">The sequence shown here is derived from an EMBL/GenBank/DDBJ whole genome shotgun (WGS) entry which is preliminary data.</text>
</comment>
<gene>
    <name evidence="7" type="primary">lgt</name>
    <name evidence="9" type="ORF">D1781_10855</name>
</gene>
<organism evidence="9 10">
    <name type="scientific">Amnibacterium setariae</name>
    <dbReference type="NCBI Taxonomy" id="2306585"/>
    <lineage>
        <taxon>Bacteria</taxon>
        <taxon>Bacillati</taxon>
        <taxon>Actinomycetota</taxon>
        <taxon>Actinomycetes</taxon>
        <taxon>Micrococcales</taxon>
        <taxon>Microbacteriaceae</taxon>
        <taxon>Amnibacterium</taxon>
    </lineage>
</organism>
<evidence type="ECO:0000256" key="7">
    <source>
        <dbReference type="HAMAP-Rule" id="MF_01147"/>
    </source>
</evidence>
<dbReference type="HAMAP" id="MF_01147">
    <property type="entry name" value="Lgt"/>
    <property type="match status" value="1"/>
</dbReference>
<evidence type="ECO:0000256" key="5">
    <source>
        <dbReference type="ARBA" id="ARBA00022989"/>
    </source>
</evidence>
<feature type="transmembrane region" description="Helical" evidence="7">
    <location>
        <begin position="127"/>
        <end position="147"/>
    </location>
</feature>
<evidence type="ECO:0000256" key="2">
    <source>
        <dbReference type="ARBA" id="ARBA00022475"/>
    </source>
</evidence>
<sequence>MPASIPSPPASWASFSIGIFTIHSYALCILAGIIVAVLLTSRRLTKRGGQPGVVVDFAIVAVPLALIGARAWHVLTHVGDYFGPEHPLTDGATWLNAIAIWNGGNAIFGSILGGAVGVWIASRWTGVRFLSFADALAPGMLLAQAVGRLGNWFNTELYGMPTTLPWGLEVPTSNAAFPAGLPAGTLFHPTFLYELVWNTAGAVLILLIERRVALRWGRALGMYLIWYGIGRSVFESIRIDPTTVYLGLRVNVWAAFLSILLGLAIILWSRRRHPGVETSVYRPGREWVPDAPVVSRYTAADLEDDPDADQAEVPATSGAPTSSR</sequence>
<evidence type="ECO:0000256" key="8">
    <source>
        <dbReference type="SAM" id="MobiDB-lite"/>
    </source>
</evidence>
<evidence type="ECO:0000256" key="6">
    <source>
        <dbReference type="ARBA" id="ARBA00023136"/>
    </source>
</evidence>
<evidence type="ECO:0000313" key="10">
    <source>
        <dbReference type="Proteomes" id="UP000265742"/>
    </source>
</evidence>
<keyword evidence="3 7" id="KW-0808">Transferase</keyword>
<dbReference type="PROSITE" id="PS01311">
    <property type="entry name" value="LGT"/>
    <property type="match status" value="1"/>
</dbReference>
<comment type="function">
    <text evidence="7">Catalyzes the transfer of the diacylglyceryl group from phosphatidylglycerol to the sulfhydryl group of the N-terminal cysteine of a prolipoprotein, the first step in the formation of mature lipoproteins.</text>
</comment>
<evidence type="ECO:0000313" key="9">
    <source>
        <dbReference type="EMBL" id="RIX28888.1"/>
    </source>
</evidence>
<dbReference type="GO" id="GO:0008961">
    <property type="term" value="F:phosphatidylglycerol-prolipoprotein diacylglyceryl transferase activity"/>
    <property type="evidence" value="ECO:0007669"/>
    <property type="project" value="UniProtKB-UniRule"/>
</dbReference>
<proteinExistence type="inferred from homology"/>
<keyword evidence="5 7" id="KW-1133">Transmembrane helix</keyword>
<dbReference type="PANTHER" id="PTHR30589:SF0">
    <property type="entry name" value="PHOSPHATIDYLGLYCEROL--PROLIPOPROTEIN DIACYLGLYCERYL TRANSFERASE"/>
    <property type="match status" value="1"/>
</dbReference>
<dbReference type="EC" id="2.5.1.145" evidence="7"/>
<keyword evidence="4 7" id="KW-0812">Transmembrane</keyword>
<dbReference type="Pfam" id="PF01790">
    <property type="entry name" value="LGT"/>
    <property type="match status" value="1"/>
</dbReference>
<dbReference type="OrthoDB" id="871140at2"/>
<comment type="subcellular location">
    <subcellularLocation>
        <location evidence="7">Cell membrane</location>
        <topology evidence="7">Multi-pass membrane protein</topology>
    </subcellularLocation>
</comment>
<feature type="transmembrane region" description="Helical" evidence="7">
    <location>
        <begin position="93"/>
        <end position="120"/>
    </location>
</feature>
<dbReference type="UniPathway" id="UPA00664"/>
<keyword evidence="2 7" id="KW-1003">Cell membrane</keyword>
<comment type="catalytic activity">
    <reaction evidence="7">
        <text>L-cysteinyl-[prolipoprotein] + a 1,2-diacyl-sn-glycero-3-phospho-(1'-sn-glycerol) = an S-1,2-diacyl-sn-glyceryl-L-cysteinyl-[prolipoprotein] + sn-glycerol 1-phosphate + H(+)</text>
        <dbReference type="Rhea" id="RHEA:56712"/>
        <dbReference type="Rhea" id="RHEA-COMP:14679"/>
        <dbReference type="Rhea" id="RHEA-COMP:14680"/>
        <dbReference type="ChEBI" id="CHEBI:15378"/>
        <dbReference type="ChEBI" id="CHEBI:29950"/>
        <dbReference type="ChEBI" id="CHEBI:57685"/>
        <dbReference type="ChEBI" id="CHEBI:64716"/>
        <dbReference type="ChEBI" id="CHEBI:140658"/>
        <dbReference type="EC" id="2.5.1.145"/>
    </reaction>
</comment>
<keyword evidence="9" id="KW-0449">Lipoprotein</keyword>
<feature type="binding site" evidence="7">
    <location>
        <position position="148"/>
    </location>
    <ligand>
        <name>a 1,2-diacyl-sn-glycero-3-phospho-(1'-sn-glycerol)</name>
        <dbReference type="ChEBI" id="CHEBI:64716"/>
    </ligand>
</feature>
<comment type="similarity">
    <text evidence="1 7">Belongs to the Lgt family.</text>
</comment>
<feature type="compositionally biased region" description="Acidic residues" evidence="8">
    <location>
        <begin position="301"/>
        <end position="310"/>
    </location>
</feature>
<dbReference type="EMBL" id="QXTG01000002">
    <property type="protein sequence ID" value="RIX28888.1"/>
    <property type="molecule type" value="Genomic_DNA"/>
</dbReference>
<feature type="region of interest" description="Disordered" evidence="8">
    <location>
        <begin position="301"/>
        <end position="324"/>
    </location>
</feature>
<reference evidence="10" key="1">
    <citation type="submission" date="2018-09" db="EMBL/GenBank/DDBJ databases">
        <authorList>
            <person name="Kim I."/>
        </authorList>
    </citation>
    <scope>NUCLEOTIDE SEQUENCE [LARGE SCALE GENOMIC DNA]</scope>
    <source>
        <strain evidence="10">DD4a</strain>
    </source>
</reference>
<keyword evidence="6 7" id="KW-0472">Membrane</keyword>
<dbReference type="InterPro" id="IPR001640">
    <property type="entry name" value="Lgt"/>
</dbReference>
<evidence type="ECO:0000256" key="1">
    <source>
        <dbReference type="ARBA" id="ARBA00007150"/>
    </source>
</evidence>
<protein>
    <recommendedName>
        <fullName evidence="7">Phosphatidylglycerol--prolipoprotein diacylglyceryl transferase</fullName>
        <ecNumber evidence="7">2.5.1.145</ecNumber>
    </recommendedName>
</protein>
<evidence type="ECO:0000256" key="4">
    <source>
        <dbReference type="ARBA" id="ARBA00022692"/>
    </source>
</evidence>
<dbReference type="PANTHER" id="PTHR30589">
    <property type="entry name" value="PROLIPOPROTEIN DIACYLGLYCERYL TRANSFERASE"/>
    <property type="match status" value="1"/>
</dbReference>
<dbReference type="NCBIfam" id="TIGR00544">
    <property type="entry name" value="lgt"/>
    <property type="match status" value="1"/>
</dbReference>
<keyword evidence="10" id="KW-1185">Reference proteome</keyword>